<evidence type="ECO:0000256" key="2">
    <source>
        <dbReference type="SAM" id="Phobius"/>
    </source>
</evidence>
<evidence type="ECO:0000259" key="5">
    <source>
        <dbReference type="Pfam" id="PF20990"/>
    </source>
</evidence>
<keyword evidence="7" id="KW-1185">Reference proteome</keyword>
<evidence type="ECO:0000256" key="3">
    <source>
        <dbReference type="SAM" id="SignalP"/>
    </source>
</evidence>
<name>A0A1I2D586_9BACI</name>
<feature type="compositionally biased region" description="Gly residues" evidence="1">
    <location>
        <begin position="528"/>
        <end position="547"/>
    </location>
</feature>
<dbReference type="EMBL" id="FONT01000003">
    <property type="protein sequence ID" value="SFE75682.1"/>
    <property type="molecule type" value="Genomic_DNA"/>
</dbReference>
<feature type="transmembrane region" description="Helical" evidence="2">
    <location>
        <begin position="424"/>
        <end position="443"/>
    </location>
</feature>
<dbReference type="AlphaFoldDB" id="A0A1I2D586"/>
<feature type="region of interest" description="Disordered" evidence="1">
    <location>
        <begin position="520"/>
        <end position="547"/>
    </location>
</feature>
<dbReference type="InterPro" id="IPR018702">
    <property type="entry name" value="DUF2207"/>
</dbReference>
<dbReference type="InterPro" id="IPR048389">
    <property type="entry name" value="YciQ-like_C"/>
</dbReference>
<feature type="chain" id="PRO_5011773061" evidence="3">
    <location>
        <begin position="24"/>
        <end position="547"/>
    </location>
</feature>
<proteinExistence type="predicted"/>
<keyword evidence="2" id="KW-1133">Transmembrane helix</keyword>
<evidence type="ECO:0000313" key="6">
    <source>
        <dbReference type="EMBL" id="SFE75682.1"/>
    </source>
</evidence>
<sequence length="547" mass="61228">MKKASVFLFFVLLFVLYPSVGFAVEYDITKTDIHATLHPDGEVEVKESHTYSFEGDFNGITRTIIPKEDSAISDITASENNTALPVEKDGNLYKIHRDGSDETVTIDLVYTIQHGMDIYEDVAQFYWPFFDESNESTYQDLTITIVPPDAGEVKAAYGYDEAYDTAYIKDGGIVTFELGEVPDETNGDIRVAYDRELFPEAAITSDEPMLDTILADKEALDEKVAARAENKARWAAIAPWLIGGMTLLAFVLTVYGLWKRQETMHEVRRQEKGTGHFPKEAMSLPAMLLFMNHGQLPVSALTASFLDLVKKGNIEKQSENVFHLNNRNTDYDHERHLLDWMFGRIGSEDDTLHVKDIEAYTKEKKNQVQYRNDFHQWREAVKREYKQYKLYTDFTAPRWIAGFTVLAALPISIFLAYYGVLWSIAAFVLTLYFVGFALAYRPLTIQGHMLKTKLQTLTLGDQWKKWDSEDSIPAFLYQAGMGKRDVFKEPARSAASGDWMMFLLIGSMLHPTLQEADRQAVATAATSTGGGGGGAGVGGGGGGSGAF</sequence>
<feature type="signal peptide" evidence="3">
    <location>
        <begin position="1"/>
        <end position="23"/>
    </location>
</feature>
<dbReference type="Pfam" id="PF20990">
    <property type="entry name" value="DUF2207_C"/>
    <property type="match status" value="1"/>
</dbReference>
<evidence type="ECO:0000259" key="4">
    <source>
        <dbReference type="Pfam" id="PF09972"/>
    </source>
</evidence>
<gene>
    <name evidence="6" type="ORF">SAMN05192532_103419</name>
</gene>
<dbReference type="Pfam" id="PF09972">
    <property type="entry name" value="DUF2207"/>
    <property type="match status" value="1"/>
</dbReference>
<feature type="domain" description="DUF2207" evidence="4">
    <location>
        <begin position="27"/>
        <end position="192"/>
    </location>
</feature>
<accession>A0A1I2D586</accession>
<feature type="transmembrane region" description="Helical" evidence="2">
    <location>
        <begin position="237"/>
        <end position="258"/>
    </location>
</feature>
<organism evidence="6 7">
    <name type="scientific">Alteribacillus iranensis</name>
    <dbReference type="NCBI Taxonomy" id="930128"/>
    <lineage>
        <taxon>Bacteria</taxon>
        <taxon>Bacillati</taxon>
        <taxon>Bacillota</taxon>
        <taxon>Bacilli</taxon>
        <taxon>Bacillales</taxon>
        <taxon>Bacillaceae</taxon>
        <taxon>Alteribacillus</taxon>
    </lineage>
</organism>
<reference evidence="6 7" key="1">
    <citation type="submission" date="2016-10" db="EMBL/GenBank/DDBJ databases">
        <authorList>
            <person name="de Groot N.N."/>
        </authorList>
    </citation>
    <scope>NUCLEOTIDE SEQUENCE [LARGE SCALE GENOMIC DNA]</scope>
    <source>
        <strain evidence="6 7">DSM 23995</strain>
    </source>
</reference>
<keyword evidence="2" id="KW-0812">Transmembrane</keyword>
<evidence type="ECO:0000313" key="7">
    <source>
        <dbReference type="Proteomes" id="UP000199516"/>
    </source>
</evidence>
<evidence type="ECO:0000256" key="1">
    <source>
        <dbReference type="SAM" id="MobiDB-lite"/>
    </source>
</evidence>
<dbReference type="OrthoDB" id="5507254at2"/>
<keyword evidence="2" id="KW-0472">Membrane</keyword>
<dbReference type="STRING" id="930128.SAMN05192532_103419"/>
<keyword evidence="3" id="KW-0732">Signal</keyword>
<protein>
    <submittedName>
        <fullName evidence="6">Uncharacterized membrane protein</fullName>
    </submittedName>
</protein>
<feature type="domain" description="Predicted membrane protein YciQ-like C-terminal" evidence="5">
    <location>
        <begin position="298"/>
        <end position="437"/>
    </location>
</feature>
<feature type="transmembrane region" description="Helical" evidence="2">
    <location>
        <begin position="399"/>
        <end position="418"/>
    </location>
</feature>
<dbReference type="RefSeq" id="WP_091660906.1">
    <property type="nucleotide sequence ID" value="NZ_FONT01000003.1"/>
</dbReference>
<dbReference type="Proteomes" id="UP000199516">
    <property type="component" value="Unassembled WGS sequence"/>
</dbReference>